<comment type="caution">
    <text evidence="1">The sequence shown here is derived from an EMBL/GenBank/DDBJ whole genome shotgun (WGS) entry which is preliminary data.</text>
</comment>
<reference evidence="1" key="1">
    <citation type="submission" date="2021-10" db="EMBL/GenBank/DDBJ databases">
        <title>Tamlana sargassums sp. nov., and Tamlana laminarinivorans sp. nov., two new bacteria isolated from the brown alga.</title>
        <authorList>
            <person name="Li J."/>
        </authorList>
    </citation>
    <scope>NUCLEOTIDE SEQUENCE</scope>
    <source>
        <strain evidence="1">PT2-4</strain>
    </source>
</reference>
<name>A0A9X1HXB4_9FLAO</name>
<evidence type="ECO:0000313" key="1">
    <source>
        <dbReference type="EMBL" id="MCB4797286.1"/>
    </source>
</evidence>
<protein>
    <submittedName>
        <fullName evidence="1">Uncharacterized protein</fullName>
    </submittedName>
</protein>
<organism evidence="1 2">
    <name type="scientific">Neotamlana laminarinivorans</name>
    <dbReference type="NCBI Taxonomy" id="2883124"/>
    <lineage>
        <taxon>Bacteria</taxon>
        <taxon>Pseudomonadati</taxon>
        <taxon>Bacteroidota</taxon>
        <taxon>Flavobacteriia</taxon>
        <taxon>Flavobacteriales</taxon>
        <taxon>Flavobacteriaceae</taxon>
        <taxon>Neotamlana</taxon>
    </lineage>
</organism>
<dbReference type="EMBL" id="JAJAPW010000001">
    <property type="protein sequence ID" value="MCB4797286.1"/>
    <property type="molecule type" value="Genomic_DNA"/>
</dbReference>
<gene>
    <name evidence="1" type="ORF">LG649_00405</name>
</gene>
<dbReference type="AlphaFoldDB" id="A0A9X1HXB4"/>
<keyword evidence="2" id="KW-1185">Reference proteome</keyword>
<sequence>MEDSYNPDEKPLKKVPEDLKPKVMEDIASANQLKDILNKFPNKVADIFNIIRGKKNT</sequence>
<proteinExistence type="predicted"/>
<dbReference type="Proteomes" id="UP001139199">
    <property type="component" value="Unassembled WGS sequence"/>
</dbReference>
<evidence type="ECO:0000313" key="2">
    <source>
        <dbReference type="Proteomes" id="UP001139199"/>
    </source>
</evidence>
<dbReference type="RefSeq" id="WP_226539670.1">
    <property type="nucleotide sequence ID" value="NZ_JAJAPW010000001.1"/>
</dbReference>
<accession>A0A9X1HXB4</accession>